<reference evidence="5" key="2">
    <citation type="journal article" name="Front. Microbiol.">
        <title>Degradative Capacity of Two Strains of Rhodonia placenta: From Phenotype to Genotype.</title>
        <authorList>
            <person name="Kolle M."/>
            <person name="Horta M.A.C."/>
            <person name="Nowrousian M."/>
            <person name="Ohm R.A."/>
            <person name="Benz J.P."/>
            <person name="Pilgard A."/>
        </authorList>
    </citation>
    <scope>NUCLEOTIDE SEQUENCE</scope>
    <source>
        <strain evidence="5">FPRL280</strain>
    </source>
</reference>
<feature type="compositionally biased region" description="Polar residues" evidence="3">
    <location>
        <begin position="371"/>
        <end position="382"/>
    </location>
</feature>
<organism evidence="5 6">
    <name type="scientific">Rhodonia placenta</name>
    <dbReference type="NCBI Taxonomy" id="104341"/>
    <lineage>
        <taxon>Eukaryota</taxon>
        <taxon>Fungi</taxon>
        <taxon>Dikarya</taxon>
        <taxon>Basidiomycota</taxon>
        <taxon>Agaricomycotina</taxon>
        <taxon>Agaricomycetes</taxon>
        <taxon>Polyporales</taxon>
        <taxon>Adustoporiaceae</taxon>
        <taxon>Rhodonia</taxon>
    </lineage>
</organism>
<protein>
    <recommendedName>
        <fullName evidence="4">C2H2-type domain-containing protein</fullName>
    </recommendedName>
</protein>
<feature type="compositionally biased region" description="Basic and acidic residues" evidence="3">
    <location>
        <begin position="420"/>
        <end position="438"/>
    </location>
</feature>
<feature type="region of interest" description="Disordered" evidence="3">
    <location>
        <begin position="1"/>
        <end position="82"/>
    </location>
</feature>
<keyword evidence="1" id="KW-0862">Zinc</keyword>
<dbReference type="GO" id="GO:0006355">
    <property type="term" value="P:regulation of DNA-templated transcription"/>
    <property type="evidence" value="ECO:0007669"/>
    <property type="project" value="InterPro"/>
</dbReference>
<evidence type="ECO:0000259" key="4">
    <source>
        <dbReference type="PROSITE" id="PS50157"/>
    </source>
</evidence>
<name>A0A8H7U5A4_9APHY</name>
<evidence type="ECO:0000313" key="5">
    <source>
        <dbReference type="EMBL" id="KAF9819312.1"/>
    </source>
</evidence>
<keyword evidence="2" id="KW-0175">Coiled coil</keyword>
<dbReference type="AlphaFoldDB" id="A0A8H7U5A4"/>
<dbReference type="EMBL" id="JADOXO010000020">
    <property type="protein sequence ID" value="KAF9819312.1"/>
    <property type="molecule type" value="Genomic_DNA"/>
</dbReference>
<dbReference type="PANTHER" id="PTHR36167">
    <property type="entry name" value="C2H2 FINGER DOMAIN TRANSCRIPTION FACTOR (EUROFUNG)-RELATED"/>
    <property type="match status" value="1"/>
</dbReference>
<gene>
    <name evidence="5" type="ORF">IEO21_02200</name>
</gene>
<proteinExistence type="predicted"/>
<sequence length="448" mass="49246">MDSGSSGAEGTGYAPSSWPLSSKHDSGEPPVSPIYAGSVSGSDASVTGGLSPPIRSNQVSGRPGAASEGVRPGAPGQVRSANGKTYSFVSLPGNAVKKRPRRRYDEIERLYQCSWPNCTKAYGTLNHLNAHVTMQKHGPKRTPAEFKELRKQWRQAKKEAEEQEREREVAAQAHAHAFSGNPLASTGFQMRVATGHPHGHPMHQGMLYPHHELDHHRIRRRMSAIEAYGDAHQVAYVNAQAGFPSPTSYGMEGARYTMPSPSEESQQQQMRYQHEEDIQEMARFYRHSQPQVHEMGWAQAQGQQQQHHGHELRHHASHPQLGNQGMSLAGATRPLHPHYQLHPSAQAQAQQPPPHYPQSAPMSAPSSFSSLNQSVVPQSHNSQGGGDMPQLAAHVSLGRNQLPPDSTLLTPLPGYEPDPELQHAMDASRYETHEDDGYARGSPGERYL</sequence>
<dbReference type="InterPro" id="IPR013087">
    <property type="entry name" value="Znf_C2H2_type"/>
</dbReference>
<feature type="compositionally biased region" description="Low complexity" evidence="3">
    <location>
        <begin position="357"/>
        <end position="370"/>
    </location>
</feature>
<accession>A0A8H7U5A4</accession>
<keyword evidence="1" id="KW-0863">Zinc-finger</keyword>
<feature type="compositionally biased region" description="Low complexity" evidence="3">
    <location>
        <begin position="402"/>
        <end position="413"/>
    </location>
</feature>
<evidence type="ECO:0000256" key="2">
    <source>
        <dbReference type="SAM" id="Coils"/>
    </source>
</evidence>
<feature type="domain" description="C2H2-type" evidence="4">
    <location>
        <begin position="111"/>
        <end position="142"/>
    </location>
</feature>
<evidence type="ECO:0000313" key="6">
    <source>
        <dbReference type="Proteomes" id="UP000639403"/>
    </source>
</evidence>
<dbReference type="GO" id="GO:0008270">
    <property type="term" value="F:zinc ion binding"/>
    <property type="evidence" value="ECO:0007669"/>
    <property type="project" value="UniProtKB-KW"/>
</dbReference>
<feature type="region of interest" description="Disordered" evidence="3">
    <location>
        <begin position="296"/>
        <end position="448"/>
    </location>
</feature>
<keyword evidence="1" id="KW-0479">Metal-binding</keyword>
<dbReference type="PROSITE" id="PS50157">
    <property type="entry name" value="ZINC_FINGER_C2H2_2"/>
    <property type="match status" value="1"/>
</dbReference>
<dbReference type="PANTHER" id="PTHR36167:SF3">
    <property type="entry name" value="C2H2 FINGER DOMAIN TRANSCRIPTION FACTOR (EUROFUNG)-RELATED"/>
    <property type="match status" value="1"/>
</dbReference>
<evidence type="ECO:0000256" key="3">
    <source>
        <dbReference type="SAM" id="MobiDB-lite"/>
    </source>
</evidence>
<dbReference type="Gene3D" id="3.30.160.60">
    <property type="entry name" value="Classic Zinc Finger"/>
    <property type="match status" value="1"/>
</dbReference>
<evidence type="ECO:0000256" key="1">
    <source>
        <dbReference type="PROSITE-ProRule" id="PRU00042"/>
    </source>
</evidence>
<comment type="caution">
    <text evidence="5">The sequence shown here is derived from an EMBL/GenBank/DDBJ whole genome shotgun (WGS) entry which is preliminary data.</text>
</comment>
<reference evidence="5" key="1">
    <citation type="submission" date="2020-11" db="EMBL/GenBank/DDBJ databases">
        <authorList>
            <person name="Koelle M."/>
            <person name="Horta M.A.C."/>
            <person name="Nowrousian M."/>
            <person name="Ohm R.A."/>
            <person name="Benz P."/>
            <person name="Pilgard A."/>
        </authorList>
    </citation>
    <scope>NUCLEOTIDE SEQUENCE</scope>
    <source>
        <strain evidence="5">FPRL280</strain>
    </source>
</reference>
<dbReference type="InterPro" id="IPR039327">
    <property type="entry name" value="CON7-like"/>
</dbReference>
<feature type="compositionally biased region" description="Low complexity" evidence="3">
    <location>
        <begin position="340"/>
        <end position="350"/>
    </location>
</feature>
<feature type="coiled-coil region" evidence="2">
    <location>
        <begin position="146"/>
        <end position="173"/>
    </location>
</feature>
<dbReference type="PROSITE" id="PS00028">
    <property type="entry name" value="ZINC_FINGER_C2H2_1"/>
    <property type="match status" value="1"/>
</dbReference>
<dbReference type="Proteomes" id="UP000639403">
    <property type="component" value="Unassembled WGS sequence"/>
</dbReference>